<dbReference type="Gene3D" id="3.60.21.10">
    <property type="match status" value="1"/>
</dbReference>
<evidence type="ECO:0000313" key="1">
    <source>
        <dbReference type="EMBL" id="MBP0439129.1"/>
    </source>
</evidence>
<dbReference type="Proteomes" id="UP000666240">
    <property type="component" value="Unassembled WGS sequence"/>
</dbReference>
<dbReference type="AlphaFoldDB" id="A0A8J7UHF3"/>
<protein>
    <recommendedName>
        <fullName evidence="3">Calcineurin-like phosphoesterase superfamily protein</fullName>
    </recommendedName>
</protein>
<dbReference type="RefSeq" id="WP_209335172.1">
    <property type="nucleotide sequence ID" value="NZ_JAGIYY010000003.1"/>
</dbReference>
<sequence length="185" mass="20811">MAYTQKFYTSDTHFGHALMLSETVNCRRPFATTREMDEFLISAWNAVVRPDDLVFHLGDFSFGLGDEQRVRSIFYRLHGRKRLIIGNHDVRKGGDLHPTLAGLDWDAPPAHAAETTDEGQRVYLSHYAHRVWPAAHKGAAHFYGHSHGSLEGLGRSRDVGVDCADTGFAPRTFRQLTGEWKGNGF</sequence>
<evidence type="ECO:0000313" key="2">
    <source>
        <dbReference type="Proteomes" id="UP000666240"/>
    </source>
</evidence>
<name>A0A8J7UHF3_9HYPH</name>
<dbReference type="EMBL" id="JAGIYY010000003">
    <property type="protein sequence ID" value="MBP0439129.1"/>
    <property type="molecule type" value="Genomic_DNA"/>
</dbReference>
<gene>
    <name evidence="1" type="ORF">J5Y06_10750</name>
</gene>
<accession>A0A8J7UHF3</accession>
<organism evidence="1 2">
    <name type="scientific">Tianweitania sediminis</name>
    <dbReference type="NCBI Taxonomy" id="1502156"/>
    <lineage>
        <taxon>Bacteria</taxon>
        <taxon>Pseudomonadati</taxon>
        <taxon>Pseudomonadota</taxon>
        <taxon>Alphaproteobacteria</taxon>
        <taxon>Hyphomicrobiales</taxon>
        <taxon>Phyllobacteriaceae</taxon>
        <taxon>Tianweitania</taxon>
    </lineage>
</organism>
<keyword evidence="2" id="KW-1185">Reference proteome</keyword>
<evidence type="ECO:0008006" key="3">
    <source>
        <dbReference type="Google" id="ProtNLM"/>
    </source>
</evidence>
<proteinExistence type="predicted"/>
<dbReference type="SUPFAM" id="SSF56300">
    <property type="entry name" value="Metallo-dependent phosphatases"/>
    <property type="match status" value="1"/>
</dbReference>
<reference evidence="1" key="1">
    <citation type="submission" date="2021-03" db="EMBL/GenBank/DDBJ databases">
        <title>Genome sequencing and assembly of Tianweitania sediminis.</title>
        <authorList>
            <person name="Chhetri G."/>
        </authorList>
    </citation>
    <scope>NUCLEOTIDE SEQUENCE</scope>
    <source>
        <strain evidence="1">Z8</strain>
    </source>
</reference>
<comment type="caution">
    <text evidence="1">The sequence shown here is derived from an EMBL/GenBank/DDBJ whole genome shotgun (WGS) entry which is preliminary data.</text>
</comment>
<dbReference type="InterPro" id="IPR029052">
    <property type="entry name" value="Metallo-depent_PP-like"/>
</dbReference>